<dbReference type="Gene3D" id="1.10.357.20">
    <property type="entry name" value="SLC41 divalent cation transporters, integral membrane domain"/>
    <property type="match status" value="1"/>
</dbReference>
<organism evidence="11 12">
    <name type="scientific">Mycobacteroides immunogenum</name>
    <dbReference type="NCBI Taxonomy" id="83262"/>
    <lineage>
        <taxon>Bacteria</taxon>
        <taxon>Bacillati</taxon>
        <taxon>Actinomycetota</taxon>
        <taxon>Actinomycetes</taxon>
        <taxon>Mycobacteriales</taxon>
        <taxon>Mycobacteriaceae</taxon>
        <taxon>Mycobacteroides</taxon>
    </lineage>
</organism>
<dbReference type="PROSITE" id="PS51371">
    <property type="entry name" value="CBS"/>
    <property type="match status" value="1"/>
</dbReference>
<dbReference type="Pfam" id="PF01769">
    <property type="entry name" value="MgtE"/>
    <property type="match status" value="1"/>
</dbReference>
<evidence type="ECO:0000256" key="9">
    <source>
        <dbReference type="RuleBase" id="RU362011"/>
    </source>
</evidence>
<gene>
    <name evidence="11" type="ORF">AWB85_25330</name>
</gene>
<keyword evidence="9" id="KW-0479">Metal-binding</keyword>
<comment type="similarity">
    <text evidence="2 9">Belongs to the SLC41A transporter family.</text>
</comment>
<dbReference type="CDD" id="cd04606">
    <property type="entry name" value="CBS_pair_Mg_transporter"/>
    <property type="match status" value="1"/>
</dbReference>
<comment type="caution">
    <text evidence="9">Lacks conserved residue(s) required for the propagation of feature annotation.</text>
</comment>
<evidence type="ECO:0000256" key="6">
    <source>
        <dbReference type="ARBA" id="ARBA00022989"/>
    </source>
</evidence>
<dbReference type="InterPro" id="IPR006667">
    <property type="entry name" value="SLC41_membr_dom"/>
</dbReference>
<dbReference type="GO" id="GO:0015095">
    <property type="term" value="F:magnesium ion transmembrane transporter activity"/>
    <property type="evidence" value="ECO:0007669"/>
    <property type="project" value="UniProtKB-UniRule"/>
</dbReference>
<evidence type="ECO:0000256" key="1">
    <source>
        <dbReference type="ARBA" id="ARBA00004141"/>
    </source>
</evidence>
<proteinExistence type="inferred from homology"/>
<reference evidence="11 12" key="1">
    <citation type="submission" date="2016-01" db="EMBL/GenBank/DDBJ databases">
        <title>Mycobacterium immunogenum strain CD11_6 genome sequencing and assembly.</title>
        <authorList>
            <person name="Kaur G."/>
            <person name="Nair G.R."/>
            <person name="Mayilraj S."/>
        </authorList>
    </citation>
    <scope>NUCLEOTIDE SEQUENCE [LARGE SCALE GENOMIC DNA]</scope>
    <source>
        <strain evidence="11 12">CD11-6</strain>
    </source>
</reference>
<dbReference type="NCBIfam" id="TIGR00400">
    <property type="entry name" value="mgtE"/>
    <property type="match status" value="1"/>
</dbReference>
<evidence type="ECO:0000256" key="5">
    <source>
        <dbReference type="ARBA" id="ARBA00022842"/>
    </source>
</evidence>
<dbReference type="GO" id="GO:0005886">
    <property type="term" value="C:plasma membrane"/>
    <property type="evidence" value="ECO:0007669"/>
    <property type="project" value="UniProtKB-SubCell"/>
</dbReference>
<dbReference type="Pfam" id="PF00571">
    <property type="entry name" value="CBS"/>
    <property type="match status" value="1"/>
</dbReference>
<keyword evidence="6 9" id="KW-1133">Transmembrane helix</keyword>
<keyword evidence="5 9" id="KW-0460">Magnesium</keyword>
<dbReference type="Gene3D" id="3.10.580.10">
    <property type="entry name" value="CBS-domain"/>
    <property type="match status" value="1"/>
</dbReference>
<dbReference type="Proteomes" id="UP000186919">
    <property type="component" value="Unassembled WGS sequence"/>
</dbReference>
<feature type="transmembrane region" description="Helical" evidence="9">
    <location>
        <begin position="364"/>
        <end position="385"/>
    </location>
</feature>
<evidence type="ECO:0000256" key="8">
    <source>
        <dbReference type="PROSITE-ProRule" id="PRU00703"/>
    </source>
</evidence>
<evidence type="ECO:0000256" key="3">
    <source>
        <dbReference type="ARBA" id="ARBA00022448"/>
    </source>
</evidence>
<dbReference type="SUPFAM" id="SSF158791">
    <property type="entry name" value="MgtE N-terminal domain-like"/>
    <property type="match status" value="1"/>
</dbReference>
<dbReference type="InterPro" id="IPR006668">
    <property type="entry name" value="Mg_transptr_MgtE_intracell_dom"/>
</dbReference>
<accession>A0A179V9G5</accession>
<dbReference type="InterPro" id="IPR038076">
    <property type="entry name" value="MgtE_N_sf"/>
</dbReference>
<keyword evidence="9" id="KW-1003">Cell membrane</keyword>
<dbReference type="InterPro" id="IPR046342">
    <property type="entry name" value="CBS_dom_sf"/>
</dbReference>
<keyword evidence="3 9" id="KW-0813">Transport</keyword>
<evidence type="ECO:0000313" key="11">
    <source>
        <dbReference type="EMBL" id="OAT68374.1"/>
    </source>
</evidence>
<feature type="domain" description="CBS" evidence="10">
    <location>
        <begin position="206"/>
        <end position="262"/>
    </location>
</feature>
<evidence type="ECO:0000313" key="12">
    <source>
        <dbReference type="Proteomes" id="UP000186919"/>
    </source>
</evidence>
<evidence type="ECO:0000256" key="2">
    <source>
        <dbReference type="ARBA" id="ARBA00009749"/>
    </source>
</evidence>
<dbReference type="SUPFAM" id="SSF54631">
    <property type="entry name" value="CBS-domain pair"/>
    <property type="match status" value="1"/>
</dbReference>
<dbReference type="InterPro" id="IPR000644">
    <property type="entry name" value="CBS_dom"/>
</dbReference>
<dbReference type="SMART" id="SM00116">
    <property type="entry name" value="CBS"/>
    <property type="match status" value="1"/>
</dbReference>
<feature type="transmembrane region" description="Helical" evidence="9">
    <location>
        <begin position="425"/>
        <end position="447"/>
    </location>
</feature>
<dbReference type="SMART" id="SM00924">
    <property type="entry name" value="MgtE_N"/>
    <property type="match status" value="1"/>
</dbReference>
<dbReference type="PANTHER" id="PTHR41394">
    <property type="entry name" value="MAGNESIUM TRANSPORTER MGTE"/>
    <property type="match status" value="1"/>
</dbReference>
<keyword evidence="7 9" id="KW-0472">Membrane</keyword>
<feature type="transmembrane region" description="Helical" evidence="9">
    <location>
        <begin position="316"/>
        <end position="343"/>
    </location>
</feature>
<evidence type="ECO:0000256" key="7">
    <source>
        <dbReference type="ARBA" id="ARBA00023136"/>
    </source>
</evidence>
<dbReference type="InterPro" id="IPR006669">
    <property type="entry name" value="MgtE_transporter"/>
</dbReference>
<comment type="subcellular location">
    <subcellularLocation>
        <location evidence="9">Cell membrane</location>
        <topology evidence="9">Multi-pass membrane protein</topology>
    </subcellularLocation>
    <subcellularLocation>
        <location evidence="1">Membrane</location>
        <topology evidence="1">Multi-pass membrane protein</topology>
    </subcellularLocation>
</comment>
<dbReference type="AlphaFoldDB" id="A0A179V9G5"/>
<dbReference type="SUPFAM" id="SSF161093">
    <property type="entry name" value="MgtE membrane domain-like"/>
    <property type="match status" value="1"/>
</dbReference>
<comment type="caution">
    <text evidence="11">The sequence shown here is derived from an EMBL/GenBank/DDBJ whole genome shotgun (WGS) entry which is preliminary data.</text>
</comment>
<dbReference type="EMBL" id="LQYE01000020">
    <property type="protein sequence ID" value="OAT68374.1"/>
    <property type="molecule type" value="Genomic_DNA"/>
</dbReference>
<keyword evidence="8" id="KW-0129">CBS domain</keyword>
<keyword evidence="4 9" id="KW-0812">Transmembrane</keyword>
<dbReference type="Pfam" id="PF03448">
    <property type="entry name" value="MgtE_N"/>
    <property type="match status" value="1"/>
</dbReference>
<name>A0A179V9G5_9MYCO</name>
<dbReference type="GO" id="GO:0046872">
    <property type="term" value="F:metal ion binding"/>
    <property type="evidence" value="ECO:0007669"/>
    <property type="project" value="UniProtKB-KW"/>
</dbReference>
<evidence type="ECO:0000259" key="10">
    <source>
        <dbReference type="PROSITE" id="PS51371"/>
    </source>
</evidence>
<dbReference type="PANTHER" id="PTHR41394:SF8">
    <property type="entry name" value="MAGNESIUM TRANSPORTER MGTE"/>
    <property type="match status" value="1"/>
</dbReference>
<dbReference type="InterPro" id="IPR036739">
    <property type="entry name" value="SLC41_membr_dom_sf"/>
</dbReference>
<evidence type="ECO:0000256" key="4">
    <source>
        <dbReference type="ARBA" id="ARBA00022692"/>
    </source>
</evidence>
<protein>
    <recommendedName>
        <fullName evidence="9">Magnesium transporter MgtE</fullName>
    </recommendedName>
</protein>
<comment type="subunit">
    <text evidence="9">Homodimer.</text>
</comment>
<feature type="transmembrane region" description="Helical" evidence="9">
    <location>
        <begin position="391"/>
        <end position="413"/>
    </location>
</feature>
<comment type="function">
    <text evidence="9">Acts as a magnesium transporter.</text>
</comment>
<sequence length="458" mass="48734">MNVGVLGVLPVRAEALNSVDAVSEWLSSAGTAERGRMVASMSKEQLAHFVSLLSSSTGRDLLGSIDADAAARLVRAAGVQRSRELIEALDYDSAADIVRRLSVAARTDLLNSLSPQYAETLTSLLQWPPESVAAHMIPDVLRIAPGITVPEAQRAVRAQSYVLGARARGSSGAQIYVVDADQRLVAVVGFDDLVLAEQDQIVSEFMSEDPIQVDPLTDAEHAAQILIDYDLQALPVVDQRGEFLGVLTAEAVEDILIEEATEDAERQGGSAPLDVPYLRASPLHLWRKRIVWLLVLFIAEAYTGTVLRAFEDELDAVVALAFFIPLLIGTGGNTGTQITTTLVRAMATGQVRLRDLPRVLAKEISTGALVAVTMASAAIVRAWTLGVGKEVAITVALTIAAIVIWSALVASVLPPLLKKFSVDPAVVSAPMISTIVDGTGLILYFLIAHATLPQLAGL</sequence>
<dbReference type="Gene3D" id="1.25.60.10">
    <property type="entry name" value="MgtE N-terminal domain-like"/>
    <property type="match status" value="1"/>
</dbReference>